<protein>
    <recommendedName>
        <fullName evidence="3">Retrotransposon gag domain-containing protein</fullName>
    </recommendedName>
</protein>
<comment type="caution">
    <text evidence="1">The sequence shown here is derived from an EMBL/GenBank/DDBJ whole genome shotgun (WGS) entry which is preliminary data.</text>
</comment>
<name>A0ABQ5D433_9ASTR</name>
<dbReference type="EMBL" id="BQNB010014932">
    <property type="protein sequence ID" value="GJT34086.1"/>
    <property type="molecule type" value="Genomic_DNA"/>
</dbReference>
<reference evidence="1" key="2">
    <citation type="submission" date="2022-01" db="EMBL/GenBank/DDBJ databases">
        <authorList>
            <person name="Yamashiro T."/>
            <person name="Shiraishi A."/>
            <person name="Satake H."/>
            <person name="Nakayama K."/>
        </authorList>
    </citation>
    <scope>NUCLEOTIDE SEQUENCE</scope>
</reference>
<proteinExistence type="predicted"/>
<evidence type="ECO:0000313" key="1">
    <source>
        <dbReference type="EMBL" id="GJT34086.1"/>
    </source>
</evidence>
<dbReference type="Proteomes" id="UP001151760">
    <property type="component" value="Unassembled WGS sequence"/>
</dbReference>
<accession>A0ABQ5D433</accession>
<organism evidence="1 2">
    <name type="scientific">Tanacetum coccineum</name>
    <dbReference type="NCBI Taxonomy" id="301880"/>
    <lineage>
        <taxon>Eukaryota</taxon>
        <taxon>Viridiplantae</taxon>
        <taxon>Streptophyta</taxon>
        <taxon>Embryophyta</taxon>
        <taxon>Tracheophyta</taxon>
        <taxon>Spermatophyta</taxon>
        <taxon>Magnoliopsida</taxon>
        <taxon>eudicotyledons</taxon>
        <taxon>Gunneridae</taxon>
        <taxon>Pentapetalae</taxon>
        <taxon>asterids</taxon>
        <taxon>campanulids</taxon>
        <taxon>Asterales</taxon>
        <taxon>Asteraceae</taxon>
        <taxon>Asteroideae</taxon>
        <taxon>Anthemideae</taxon>
        <taxon>Anthemidinae</taxon>
        <taxon>Tanacetum</taxon>
    </lineage>
</organism>
<evidence type="ECO:0000313" key="2">
    <source>
        <dbReference type="Proteomes" id="UP001151760"/>
    </source>
</evidence>
<reference evidence="1" key="1">
    <citation type="journal article" date="2022" name="Int. J. Mol. Sci.">
        <title>Draft Genome of Tanacetum Coccineum: Genomic Comparison of Closely Related Tanacetum-Family Plants.</title>
        <authorList>
            <person name="Yamashiro T."/>
            <person name="Shiraishi A."/>
            <person name="Nakayama K."/>
            <person name="Satake H."/>
        </authorList>
    </citation>
    <scope>NUCLEOTIDE SEQUENCE</scope>
</reference>
<keyword evidence="2" id="KW-1185">Reference proteome</keyword>
<sequence length="144" mass="16980">MESKLHTSKCSDNSKVEYTACLLQGRALTWWNTQVQTRGCEAALRLTWEEFKNLVPHMVTPEDKRINRYIWGLAHEVQGELALERHLEEIHVTWDQFRKRNWTRWQMGMKTELKNEDQRVETSSIFIVTPSGFIVTPSRSAVIY</sequence>
<gene>
    <name evidence="1" type="ORF">Tco_0924505</name>
</gene>
<evidence type="ECO:0008006" key="3">
    <source>
        <dbReference type="Google" id="ProtNLM"/>
    </source>
</evidence>